<feature type="compositionally biased region" description="Basic and acidic residues" evidence="1">
    <location>
        <begin position="56"/>
        <end position="65"/>
    </location>
</feature>
<reference evidence="2 3" key="1">
    <citation type="journal article" date="2013" name="BMC Genomics">
        <title>Genomics-driven discovery of the pneumocandin biosynthetic gene cluster in the fungus Glarea lozoyensis.</title>
        <authorList>
            <person name="Chen L."/>
            <person name="Yue Q."/>
            <person name="Zhang X."/>
            <person name="Xiang M."/>
            <person name="Wang C."/>
            <person name="Li S."/>
            <person name="Che Y."/>
            <person name="Ortiz-Lopez F.J."/>
            <person name="Bills G.F."/>
            <person name="Liu X."/>
            <person name="An Z."/>
        </authorList>
    </citation>
    <scope>NUCLEOTIDE SEQUENCE [LARGE SCALE GENOMIC DNA]</scope>
    <source>
        <strain evidence="3">ATCC 20868 / MF5171</strain>
    </source>
</reference>
<dbReference type="GeneID" id="19468489"/>
<proteinExistence type="predicted"/>
<dbReference type="RefSeq" id="XP_008084229.1">
    <property type="nucleotide sequence ID" value="XM_008086038.1"/>
</dbReference>
<evidence type="ECO:0000313" key="2">
    <source>
        <dbReference type="EMBL" id="EPE28321.1"/>
    </source>
</evidence>
<sequence length="101" mass="11982">MPFNLRKFFRSCFGTAEETYEPVRVLPHPVHGYVGETLTPREKDTLAFINSHRPNSRLERDESIRTPHMPRLRPHGTVIHRPLEADHTMRRFILNKYAFQD</sequence>
<protein>
    <submittedName>
        <fullName evidence="2">Uncharacterized protein</fullName>
    </submittedName>
</protein>
<gene>
    <name evidence="2" type="ORF">GLAREA_09441</name>
</gene>
<keyword evidence="3" id="KW-1185">Reference proteome</keyword>
<dbReference type="EMBL" id="KE145368">
    <property type="protein sequence ID" value="EPE28321.1"/>
    <property type="molecule type" value="Genomic_DNA"/>
</dbReference>
<evidence type="ECO:0000256" key="1">
    <source>
        <dbReference type="SAM" id="MobiDB-lite"/>
    </source>
</evidence>
<name>S3D8K0_GLAL2</name>
<evidence type="ECO:0000313" key="3">
    <source>
        <dbReference type="Proteomes" id="UP000016922"/>
    </source>
</evidence>
<feature type="region of interest" description="Disordered" evidence="1">
    <location>
        <begin position="52"/>
        <end position="77"/>
    </location>
</feature>
<dbReference type="KEGG" id="glz:GLAREA_09441"/>
<dbReference type="HOGENOM" id="CLU_2291978_0_0_1"/>
<dbReference type="Proteomes" id="UP000016922">
    <property type="component" value="Unassembled WGS sequence"/>
</dbReference>
<accession>S3D8K0</accession>
<dbReference type="AlphaFoldDB" id="S3D8K0"/>
<organism evidence="2 3">
    <name type="scientific">Glarea lozoyensis (strain ATCC 20868 / MF5171)</name>
    <dbReference type="NCBI Taxonomy" id="1116229"/>
    <lineage>
        <taxon>Eukaryota</taxon>
        <taxon>Fungi</taxon>
        <taxon>Dikarya</taxon>
        <taxon>Ascomycota</taxon>
        <taxon>Pezizomycotina</taxon>
        <taxon>Leotiomycetes</taxon>
        <taxon>Helotiales</taxon>
        <taxon>Helotiaceae</taxon>
        <taxon>Glarea</taxon>
    </lineage>
</organism>